<keyword evidence="2" id="KW-0134">Cell wall</keyword>
<evidence type="ECO:0000256" key="9">
    <source>
        <dbReference type="RuleBase" id="RU003355"/>
    </source>
</evidence>
<dbReference type="PANTHER" id="PTHR43806:SF65">
    <property type="entry name" value="SERINE PROTEASE APRX"/>
    <property type="match status" value="1"/>
</dbReference>
<dbReference type="PROSITE" id="PS00136">
    <property type="entry name" value="SUBTILASE_ASP"/>
    <property type="match status" value="1"/>
</dbReference>
<feature type="active site" description="Charge relay system" evidence="8">
    <location>
        <position position="268"/>
    </location>
</feature>
<evidence type="ECO:0000256" key="8">
    <source>
        <dbReference type="PROSITE-ProRule" id="PRU01240"/>
    </source>
</evidence>
<evidence type="ECO:0000256" key="7">
    <source>
        <dbReference type="ARBA" id="ARBA00022825"/>
    </source>
</evidence>
<dbReference type="InterPro" id="IPR023828">
    <property type="entry name" value="Peptidase_S8_Ser-AS"/>
</dbReference>
<dbReference type="InterPro" id="IPR050131">
    <property type="entry name" value="Peptidase_S8_subtilisin-like"/>
</dbReference>
<protein>
    <submittedName>
        <fullName evidence="13">S8 family serine peptidase</fullName>
    </submittedName>
</protein>
<proteinExistence type="inferred from homology"/>
<dbReference type="InterPro" id="IPR003137">
    <property type="entry name" value="PA_domain"/>
</dbReference>
<feature type="compositionally biased region" description="Polar residues" evidence="10">
    <location>
        <begin position="1"/>
        <end position="16"/>
    </location>
</feature>
<evidence type="ECO:0000313" key="14">
    <source>
        <dbReference type="Proteomes" id="UP001499990"/>
    </source>
</evidence>
<feature type="domain" description="Peptidase S8/S53" evidence="11">
    <location>
        <begin position="259"/>
        <end position="516"/>
    </location>
</feature>
<reference evidence="14" key="1">
    <citation type="journal article" date="2019" name="Int. J. Syst. Evol. Microbiol.">
        <title>The Global Catalogue of Microorganisms (GCM) 10K type strain sequencing project: providing services to taxonomists for standard genome sequencing and annotation.</title>
        <authorList>
            <consortium name="The Broad Institute Genomics Platform"/>
            <consortium name="The Broad Institute Genome Sequencing Center for Infectious Disease"/>
            <person name="Wu L."/>
            <person name="Ma J."/>
        </authorList>
    </citation>
    <scope>NUCLEOTIDE SEQUENCE [LARGE SCALE GENOMIC DNA]</scope>
    <source>
        <strain evidence="14">JCM 9651</strain>
    </source>
</reference>
<dbReference type="EMBL" id="BAAAYL010000001">
    <property type="protein sequence ID" value="GAA3369826.1"/>
    <property type="molecule type" value="Genomic_DNA"/>
</dbReference>
<dbReference type="Pfam" id="PF00082">
    <property type="entry name" value="Peptidase_S8"/>
    <property type="match status" value="1"/>
</dbReference>
<dbReference type="SUPFAM" id="SSF52743">
    <property type="entry name" value="Subtilisin-like"/>
    <property type="match status" value="1"/>
</dbReference>
<evidence type="ECO:0000256" key="1">
    <source>
        <dbReference type="ARBA" id="ARBA00011073"/>
    </source>
</evidence>
<feature type="region of interest" description="Disordered" evidence="10">
    <location>
        <begin position="1"/>
        <end position="23"/>
    </location>
</feature>
<keyword evidence="5" id="KW-0732">Signal</keyword>
<accession>A0ABP6S737</accession>
<evidence type="ECO:0000259" key="12">
    <source>
        <dbReference type="Pfam" id="PF02225"/>
    </source>
</evidence>
<comment type="caution">
    <text evidence="13">The sequence shown here is derived from an EMBL/GenBank/DDBJ whole genome shotgun (WGS) entry which is preliminary data.</text>
</comment>
<dbReference type="Gene3D" id="2.60.40.10">
    <property type="entry name" value="Immunoglobulins"/>
    <property type="match status" value="1"/>
</dbReference>
<sequence length="1273" mass="132810">MRQSQPAEPNGSSASPANPVAHRLTRRPVRTALGILTAACVAGTLTTLPVATAAETPAAQAAQPQQNSPVVATHKLTLVTGEVVTLERHADGFQAATVEPAADGTPAAFTSMKVGDEVYVIPDKAQPYLAANELDRELFNVTKLVEYGYDDAHRPAVPLIATYAGAPGKAGKALDQAAPAGSVKKDELPSANAVALHASKKKAATFWEAVDDDSTATTSAPKLADGIKKLWLDKPVHVTLDQSVPQIGAPDAWAAGYDGTGTKVAILDTGIDPNHPDVAGRIKSAQNFTDDPDAVDHHGHGTHVASTIAGSGAASGGKYKGVAPGADLYIGKVLNTAGSGSQSAVIGGMEWAAAQGADVISMSLGGSVPSDGTDPISQAVNQLTASSGSLFVIAAGNDGPGKGTVGSPGAAEDALTVGAVSKQDQLANFSSRGPVKETFAVKPEITAPGVGIVAARAAGTTMGTPVDANYTSANGTSMATPHVSGAAAILVQRHPDWTADRLKQVLVSTAKQGSYNAYQGGNGRVDVPKAINATVYSSPAVVSMGKKSAESAPVTKTINYVNTSATDTTLSLRLFGLGETAPPPDGMFTLSANSVTVPANSTASVTVTYHPELGAVGDYTGTITATSADGTAIRTTVGATKDVPTVDLTINTIDRNGDPASGELVVFDLDNGVVREVFPQGGTKTIAVPQGRYSVMGLVYTKDKATGLAVSNTLAGEPVVDLTADRTITMDARLGKEVKVSTPKESQSSQHKLGYRQQLPGKRGVDYMKGTSSLFAKHAYAVPTGPVTDGTFEFNFQDRRYSPVIRASYAGQGGALPLTPVLYAAQLYGPSTLQAVNAGTGRPEDLAGKALDGKLAVVTRDATRKVADQIAAVAGAGAKAAIIVNDRPGLYATSVPRVTGTAIPAWTLTQDEGAVLFGRMAGGPTQINLQGMGNNPSVYNIALMVPGGIPADPTDAVTAENSAVVKSHYRGTKGTLLGDTTSAIRPGETFITQFVDFHDAPVDREEWYSTGSKWPTMKDMGWWHMVYPDRKDIIASMRDLVRNYSPGEQREETWLGAANGPAGPEPTLAFRDGDKVTLNMMEMGDSQPGHYEYFQGDNGTTSTVRLYQDGKLLKEQGWFTLTTLPVSPDPATYRITMDTSHPAWFPLSTKASTAWTFKSARPANGKEDLALLWPKYGLDLDAENTTPGGNTYHFDLSFVLQNGATPDMNGVEVEASSDDGATWQPAKVESKNNGSYKVSVNNPAKGYVSLRIKAQDTNGSKIEQTLIKAYAVR</sequence>
<dbReference type="Gene3D" id="3.40.50.200">
    <property type="entry name" value="Peptidase S8/S53 domain"/>
    <property type="match status" value="1"/>
</dbReference>
<name>A0ABP6S737_9ACTN</name>
<keyword evidence="3" id="KW-0964">Secreted</keyword>
<dbReference type="InterPro" id="IPR023827">
    <property type="entry name" value="Peptidase_S8_Asp-AS"/>
</dbReference>
<evidence type="ECO:0000313" key="13">
    <source>
        <dbReference type="EMBL" id="GAA3369826.1"/>
    </source>
</evidence>
<dbReference type="PANTHER" id="PTHR43806">
    <property type="entry name" value="PEPTIDASE S8"/>
    <property type="match status" value="1"/>
</dbReference>
<evidence type="ECO:0000256" key="5">
    <source>
        <dbReference type="ARBA" id="ARBA00022729"/>
    </source>
</evidence>
<feature type="active site" description="Charge relay system" evidence="8">
    <location>
        <position position="300"/>
    </location>
</feature>
<organism evidence="13 14">
    <name type="scientific">Streptomyces sannanensis</name>
    <dbReference type="NCBI Taxonomy" id="285536"/>
    <lineage>
        <taxon>Bacteria</taxon>
        <taxon>Bacillati</taxon>
        <taxon>Actinomycetota</taxon>
        <taxon>Actinomycetes</taxon>
        <taxon>Kitasatosporales</taxon>
        <taxon>Streptomycetaceae</taxon>
        <taxon>Streptomyces</taxon>
    </lineage>
</organism>
<keyword evidence="4 8" id="KW-0645">Protease</keyword>
<dbReference type="PROSITE" id="PS00137">
    <property type="entry name" value="SUBTILASE_HIS"/>
    <property type="match status" value="1"/>
</dbReference>
<dbReference type="InterPro" id="IPR036852">
    <property type="entry name" value="Peptidase_S8/S53_dom_sf"/>
</dbReference>
<keyword evidence="6 8" id="KW-0378">Hydrolase</keyword>
<evidence type="ECO:0000256" key="3">
    <source>
        <dbReference type="ARBA" id="ARBA00022525"/>
    </source>
</evidence>
<dbReference type="InterPro" id="IPR006311">
    <property type="entry name" value="TAT_signal"/>
</dbReference>
<dbReference type="Proteomes" id="UP001499990">
    <property type="component" value="Unassembled WGS sequence"/>
</dbReference>
<comment type="similarity">
    <text evidence="1 8 9">Belongs to the peptidase S8 family.</text>
</comment>
<dbReference type="InterPro" id="IPR013783">
    <property type="entry name" value="Ig-like_fold"/>
</dbReference>
<dbReference type="PROSITE" id="PS51318">
    <property type="entry name" value="TAT"/>
    <property type="match status" value="1"/>
</dbReference>
<evidence type="ECO:0000256" key="4">
    <source>
        <dbReference type="ARBA" id="ARBA00022670"/>
    </source>
</evidence>
<dbReference type="PRINTS" id="PR00723">
    <property type="entry name" value="SUBTILISIN"/>
</dbReference>
<feature type="domain" description="PA" evidence="12">
    <location>
        <begin position="834"/>
        <end position="914"/>
    </location>
</feature>
<dbReference type="CDD" id="cd07487">
    <property type="entry name" value="Peptidases_S8_1"/>
    <property type="match status" value="1"/>
</dbReference>
<dbReference type="PROSITE" id="PS51892">
    <property type="entry name" value="SUBTILASE"/>
    <property type="match status" value="1"/>
</dbReference>
<feature type="active site" description="Charge relay system" evidence="8">
    <location>
        <position position="477"/>
    </location>
</feature>
<evidence type="ECO:0000256" key="10">
    <source>
        <dbReference type="SAM" id="MobiDB-lite"/>
    </source>
</evidence>
<evidence type="ECO:0000259" key="11">
    <source>
        <dbReference type="Pfam" id="PF00082"/>
    </source>
</evidence>
<keyword evidence="7 8" id="KW-0720">Serine protease</keyword>
<dbReference type="InterPro" id="IPR015500">
    <property type="entry name" value="Peptidase_S8_subtilisin-rel"/>
</dbReference>
<dbReference type="PROSITE" id="PS00138">
    <property type="entry name" value="SUBTILASE_SER"/>
    <property type="match status" value="1"/>
</dbReference>
<keyword evidence="14" id="KW-1185">Reference proteome</keyword>
<dbReference type="InterPro" id="IPR000209">
    <property type="entry name" value="Peptidase_S8/S53_dom"/>
</dbReference>
<dbReference type="SUPFAM" id="SSF52025">
    <property type="entry name" value="PA domain"/>
    <property type="match status" value="1"/>
</dbReference>
<gene>
    <name evidence="13" type="ORF">GCM10020367_14040</name>
</gene>
<evidence type="ECO:0000256" key="2">
    <source>
        <dbReference type="ARBA" id="ARBA00022512"/>
    </source>
</evidence>
<dbReference type="Gene3D" id="3.50.30.30">
    <property type="match status" value="1"/>
</dbReference>
<evidence type="ECO:0000256" key="6">
    <source>
        <dbReference type="ARBA" id="ARBA00022801"/>
    </source>
</evidence>
<dbReference type="Pfam" id="PF02225">
    <property type="entry name" value="PA"/>
    <property type="match status" value="1"/>
</dbReference>
<dbReference type="InterPro" id="IPR022398">
    <property type="entry name" value="Peptidase_S8_His-AS"/>
</dbReference>
<dbReference type="InterPro" id="IPR046450">
    <property type="entry name" value="PA_dom_sf"/>
</dbReference>